<gene>
    <name evidence="3" type="ORF">C8A03DRAFT_41319</name>
</gene>
<protein>
    <submittedName>
        <fullName evidence="3">Asx homology domain-containing protein</fullName>
    </submittedName>
</protein>
<feature type="compositionally biased region" description="Low complexity" evidence="1">
    <location>
        <begin position="248"/>
        <end position="265"/>
    </location>
</feature>
<feature type="compositionally biased region" description="Basic and acidic residues" evidence="1">
    <location>
        <begin position="227"/>
        <end position="244"/>
    </location>
</feature>
<reference evidence="3" key="1">
    <citation type="journal article" date="2023" name="Mol. Phylogenet. Evol.">
        <title>Genome-scale phylogeny and comparative genomics of the fungal order Sordariales.</title>
        <authorList>
            <person name="Hensen N."/>
            <person name="Bonometti L."/>
            <person name="Westerberg I."/>
            <person name="Brannstrom I.O."/>
            <person name="Guillou S."/>
            <person name="Cros-Aarteil S."/>
            <person name="Calhoun S."/>
            <person name="Haridas S."/>
            <person name="Kuo A."/>
            <person name="Mondo S."/>
            <person name="Pangilinan J."/>
            <person name="Riley R."/>
            <person name="LaButti K."/>
            <person name="Andreopoulos B."/>
            <person name="Lipzen A."/>
            <person name="Chen C."/>
            <person name="Yan M."/>
            <person name="Daum C."/>
            <person name="Ng V."/>
            <person name="Clum A."/>
            <person name="Steindorff A."/>
            <person name="Ohm R.A."/>
            <person name="Martin F."/>
            <person name="Silar P."/>
            <person name="Natvig D.O."/>
            <person name="Lalanne C."/>
            <person name="Gautier V."/>
            <person name="Ament-Velasquez S.L."/>
            <person name="Kruys A."/>
            <person name="Hutchinson M.I."/>
            <person name="Powell A.J."/>
            <person name="Barry K."/>
            <person name="Miller A.N."/>
            <person name="Grigoriev I.V."/>
            <person name="Debuchy R."/>
            <person name="Gladieux P."/>
            <person name="Hiltunen Thoren M."/>
            <person name="Johannesson H."/>
        </authorList>
    </citation>
    <scope>NUCLEOTIDE SEQUENCE</scope>
    <source>
        <strain evidence="3">CBS 532.94</strain>
    </source>
</reference>
<feature type="region of interest" description="Disordered" evidence="1">
    <location>
        <begin position="1"/>
        <end position="105"/>
    </location>
</feature>
<organism evidence="3 4">
    <name type="scientific">Achaetomium macrosporum</name>
    <dbReference type="NCBI Taxonomy" id="79813"/>
    <lineage>
        <taxon>Eukaryota</taxon>
        <taxon>Fungi</taxon>
        <taxon>Dikarya</taxon>
        <taxon>Ascomycota</taxon>
        <taxon>Pezizomycotina</taxon>
        <taxon>Sordariomycetes</taxon>
        <taxon>Sordariomycetidae</taxon>
        <taxon>Sordariales</taxon>
        <taxon>Chaetomiaceae</taxon>
        <taxon>Achaetomium</taxon>
    </lineage>
</organism>
<dbReference type="Pfam" id="PF13919">
    <property type="entry name" value="ASXH"/>
    <property type="match status" value="1"/>
</dbReference>
<dbReference type="AlphaFoldDB" id="A0AAN7CFV7"/>
<evidence type="ECO:0000313" key="3">
    <source>
        <dbReference type="EMBL" id="KAK4241260.1"/>
    </source>
</evidence>
<dbReference type="EMBL" id="MU860025">
    <property type="protein sequence ID" value="KAK4241260.1"/>
    <property type="molecule type" value="Genomic_DNA"/>
</dbReference>
<reference evidence="3" key="2">
    <citation type="submission" date="2023-05" db="EMBL/GenBank/DDBJ databases">
        <authorList>
            <consortium name="Lawrence Berkeley National Laboratory"/>
            <person name="Steindorff A."/>
            <person name="Hensen N."/>
            <person name="Bonometti L."/>
            <person name="Westerberg I."/>
            <person name="Brannstrom I.O."/>
            <person name="Guillou S."/>
            <person name="Cros-Aarteil S."/>
            <person name="Calhoun S."/>
            <person name="Haridas S."/>
            <person name="Kuo A."/>
            <person name="Mondo S."/>
            <person name="Pangilinan J."/>
            <person name="Riley R."/>
            <person name="Labutti K."/>
            <person name="Andreopoulos B."/>
            <person name="Lipzen A."/>
            <person name="Chen C."/>
            <person name="Yanf M."/>
            <person name="Daum C."/>
            <person name="Ng V."/>
            <person name="Clum A."/>
            <person name="Ohm R."/>
            <person name="Martin F."/>
            <person name="Silar P."/>
            <person name="Natvig D."/>
            <person name="Lalanne C."/>
            <person name="Gautier V."/>
            <person name="Ament-Velasquez S.L."/>
            <person name="Kruys A."/>
            <person name="Hutchinson M.I."/>
            <person name="Powell A.J."/>
            <person name="Barry K."/>
            <person name="Miller A.N."/>
            <person name="Grigoriev I.V."/>
            <person name="Debuchy R."/>
            <person name="Gladieux P."/>
            <person name="Thoren M.H."/>
            <person name="Johannesson H."/>
        </authorList>
    </citation>
    <scope>NUCLEOTIDE SEQUENCE</scope>
    <source>
        <strain evidence="3">CBS 532.94</strain>
    </source>
</reference>
<evidence type="ECO:0000259" key="2">
    <source>
        <dbReference type="Pfam" id="PF13919"/>
    </source>
</evidence>
<keyword evidence="4" id="KW-1185">Reference proteome</keyword>
<feature type="compositionally biased region" description="Basic and acidic residues" evidence="1">
    <location>
        <begin position="53"/>
        <end position="64"/>
    </location>
</feature>
<feature type="domain" description="ASX DEUBAD" evidence="2">
    <location>
        <begin position="99"/>
        <end position="226"/>
    </location>
</feature>
<evidence type="ECO:0000256" key="1">
    <source>
        <dbReference type="SAM" id="MobiDB-lite"/>
    </source>
</evidence>
<sequence length="272" mass="30500">MTDQSSSPLSSPPPERVINVAIGSPARSTGDILDSGGRPEPTTEIIFPPALTVDRDAEAQEPMRKSSAGSDRSTAQKRKAKPAVKLSPAKRSRAPRPARKSAEDRKWEAPLVYTDSKSPLTKTDLRSILLLPQAWDILTQEEKQAVLAKFPTDAHILEAGTPDARPNLVSLCNDDNFRHDCARYCENLELGWHDEEWLRQAWIAHEKMKRGDYDDFLRQRFEVDWETELPKENKPEGPKSDHGMEAGPSKSEPALPSLLPPAARNNNRRAWR</sequence>
<feature type="compositionally biased region" description="Basic residues" evidence="1">
    <location>
        <begin position="75"/>
        <end position="99"/>
    </location>
</feature>
<name>A0AAN7CFV7_9PEZI</name>
<dbReference type="Proteomes" id="UP001303760">
    <property type="component" value="Unassembled WGS sequence"/>
</dbReference>
<dbReference type="InterPro" id="IPR028020">
    <property type="entry name" value="ASX_DEUBAD_dom"/>
</dbReference>
<proteinExistence type="predicted"/>
<comment type="caution">
    <text evidence="3">The sequence shown here is derived from an EMBL/GenBank/DDBJ whole genome shotgun (WGS) entry which is preliminary data.</text>
</comment>
<accession>A0AAN7CFV7</accession>
<feature type="region of interest" description="Disordered" evidence="1">
    <location>
        <begin position="227"/>
        <end position="272"/>
    </location>
</feature>
<evidence type="ECO:0000313" key="4">
    <source>
        <dbReference type="Proteomes" id="UP001303760"/>
    </source>
</evidence>